<dbReference type="Gene3D" id="3.20.20.370">
    <property type="entry name" value="Glycoside hydrolase/deacetylase"/>
    <property type="match status" value="1"/>
</dbReference>
<dbReference type="InterPro" id="IPR002509">
    <property type="entry name" value="NODB_dom"/>
</dbReference>
<dbReference type="GO" id="GO:0016810">
    <property type="term" value="F:hydrolase activity, acting on carbon-nitrogen (but not peptide) bonds"/>
    <property type="evidence" value="ECO:0007669"/>
    <property type="project" value="InterPro"/>
</dbReference>
<evidence type="ECO:0000313" key="2">
    <source>
        <dbReference type="EMBL" id="PHK97482.1"/>
    </source>
</evidence>
<dbReference type="OrthoDB" id="7836272at2"/>
<proteinExistence type="predicted"/>
<dbReference type="SUPFAM" id="SSF88713">
    <property type="entry name" value="Glycoside hydrolase/deacetylase"/>
    <property type="match status" value="1"/>
</dbReference>
<sequence>MMSRLIISLDFELHWGVFDHMKLDATGRMYFKSTRELVPITLKLFANHGVAATWATVGMLFARSREELSASAPEVRPSYINGKLNPYALLGSVGRNEREDPYHFAPTLIQNIIDTPYQEIGSHTFSHFYCLERGASAEAFAQDLQAAQHLAKANFGVNLTSLVYPRNQSNFMPIVEKAGFTSYRGNPPAWFWRAANGEDTSMPKKMARLLDHYIPLSSHTGSTLYTDESRLKNVPASRFFRPFVPKLDAYGGQKLKLRRIRSEMTAAAEAGKTYHLWWHPHNLATNPQRNMAGLNEILTHFSQLRKDFGMQSVTMQDLSKTV</sequence>
<dbReference type="Pfam" id="PF01522">
    <property type="entry name" value="Polysacc_deac_1"/>
    <property type="match status" value="1"/>
</dbReference>
<dbReference type="GO" id="GO:0005975">
    <property type="term" value="P:carbohydrate metabolic process"/>
    <property type="evidence" value="ECO:0007669"/>
    <property type="project" value="InterPro"/>
</dbReference>
<dbReference type="CDD" id="cd10929">
    <property type="entry name" value="CE4_u5"/>
    <property type="match status" value="1"/>
</dbReference>
<dbReference type="InterPro" id="IPR011330">
    <property type="entry name" value="Glyco_hydro/deAcase_b/a-brl"/>
</dbReference>
<organism evidence="2 3">
    <name type="scientific">Neolewinella marina</name>
    <dbReference type="NCBI Taxonomy" id="438751"/>
    <lineage>
        <taxon>Bacteria</taxon>
        <taxon>Pseudomonadati</taxon>
        <taxon>Bacteroidota</taxon>
        <taxon>Saprospiria</taxon>
        <taxon>Saprospirales</taxon>
        <taxon>Lewinellaceae</taxon>
        <taxon>Neolewinella</taxon>
    </lineage>
</organism>
<protein>
    <submittedName>
        <fullName evidence="2">Polysaccharide deacetylase</fullName>
    </submittedName>
</protein>
<comment type="caution">
    <text evidence="2">The sequence shown here is derived from an EMBL/GenBank/DDBJ whole genome shotgun (WGS) entry which is preliminary data.</text>
</comment>
<evidence type="ECO:0000313" key="3">
    <source>
        <dbReference type="Proteomes" id="UP000226437"/>
    </source>
</evidence>
<gene>
    <name evidence="2" type="ORF">CGL56_15395</name>
</gene>
<keyword evidence="3" id="KW-1185">Reference proteome</keyword>
<name>A0A2G0CC06_9BACT</name>
<dbReference type="EMBL" id="PDLO01000008">
    <property type="protein sequence ID" value="PHK97482.1"/>
    <property type="molecule type" value="Genomic_DNA"/>
</dbReference>
<feature type="domain" description="NodB homology" evidence="1">
    <location>
        <begin position="35"/>
        <end position="169"/>
    </location>
</feature>
<evidence type="ECO:0000259" key="1">
    <source>
        <dbReference type="Pfam" id="PF01522"/>
    </source>
</evidence>
<dbReference type="Proteomes" id="UP000226437">
    <property type="component" value="Unassembled WGS sequence"/>
</dbReference>
<accession>A0A2G0CC06</accession>
<reference evidence="2 3" key="1">
    <citation type="submission" date="2017-10" db="EMBL/GenBank/DDBJ databases">
        <title>The draft genome sequence of Lewinella marina KCTC 32374.</title>
        <authorList>
            <person name="Wang K."/>
        </authorList>
    </citation>
    <scope>NUCLEOTIDE SEQUENCE [LARGE SCALE GENOMIC DNA]</scope>
    <source>
        <strain evidence="2 3">MKG-38</strain>
    </source>
</reference>
<dbReference type="AlphaFoldDB" id="A0A2G0CC06"/>